<proteinExistence type="predicted"/>
<name>A0A4Y2B3X4_ARAVE</name>
<dbReference type="EMBL" id="BGPR01000044">
    <property type="protein sequence ID" value="GBL85754.1"/>
    <property type="molecule type" value="Genomic_DNA"/>
</dbReference>
<organism evidence="2 3">
    <name type="scientific">Araneus ventricosus</name>
    <name type="common">Orbweaver spider</name>
    <name type="synonym">Epeira ventricosa</name>
    <dbReference type="NCBI Taxonomy" id="182803"/>
    <lineage>
        <taxon>Eukaryota</taxon>
        <taxon>Metazoa</taxon>
        <taxon>Ecdysozoa</taxon>
        <taxon>Arthropoda</taxon>
        <taxon>Chelicerata</taxon>
        <taxon>Arachnida</taxon>
        <taxon>Araneae</taxon>
        <taxon>Araneomorphae</taxon>
        <taxon>Entelegynae</taxon>
        <taxon>Araneoidea</taxon>
        <taxon>Araneidae</taxon>
        <taxon>Araneus</taxon>
    </lineage>
</organism>
<feature type="compositionally biased region" description="Polar residues" evidence="1">
    <location>
        <begin position="1"/>
        <end position="14"/>
    </location>
</feature>
<accession>A0A4Y2B3X4</accession>
<keyword evidence="3" id="KW-1185">Reference proteome</keyword>
<dbReference type="AlphaFoldDB" id="A0A4Y2B3X4"/>
<evidence type="ECO:0000313" key="3">
    <source>
        <dbReference type="Proteomes" id="UP000499080"/>
    </source>
</evidence>
<evidence type="ECO:0000256" key="1">
    <source>
        <dbReference type="SAM" id="MobiDB-lite"/>
    </source>
</evidence>
<protein>
    <submittedName>
        <fullName evidence="2">Uncharacterized protein</fullName>
    </submittedName>
</protein>
<evidence type="ECO:0000313" key="2">
    <source>
        <dbReference type="EMBL" id="GBL85754.1"/>
    </source>
</evidence>
<sequence length="104" mass="11451">MDQHSYRSASNSLLARTADRTPETFAFQGDPSRTTTPSDLGAVLKYSLRQAVTSHGVFSCIPFPSGHIEKRVAFSGIIYLSRRSPNLSPNRQNGRQGQGCHNSR</sequence>
<feature type="region of interest" description="Disordered" evidence="1">
    <location>
        <begin position="83"/>
        <end position="104"/>
    </location>
</feature>
<gene>
    <name evidence="2" type="ORF">AVEN_193198_1</name>
</gene>
<comment type="caution">
    <text evidence="2">The sequence shown here is derived from an EMBL/GenBank/DDBJ whole genome shotgun (WGS) entry which is preliminary data.</text>
</comment>
<feature type="region of interest" description="Disordered" evidence="1">
    <location>
        <begin position="1"/>
        <end position="38"/>
    </location>
</feature>
<reference evidence="2 3" key="1">
    <citation type="journal article" date="2019" name="Sci. Rep.">
        <title>Orb-weaving spider Araneus ventricosus genome elucidates the spidroin gene catalogue.</title>
        <authorList>
            <person name="Kono N."/>
            <person name="Nakamura H."/>
            <person name="Ohtoshi R."/>
            <person name="Moran D.A.P."/>
            <person name="Shinohara A."/>
            <person name="Yoshida Y."/>
            <person name="Fujiwara M."/>
            <person name="Mori M."/>
            <person name="Tomita M."/>
            <person name="Arakawa K."/>
        </authorList>
    </citation>
    <scope>NUCLEOTIDE SEQUENCE [LARGE SCALE GENOMIC DNA]</scope>
</reference>
<dbReference type="Proteomes" id="UP000499080">
    <property type="component" value="Unassembled WGS sequence"/>
</dbReference>